<evidence type="ECO:0000256" key="5">
    <source>
        <dbReference type="ARBA" id="ARBA00023054"/>
    </source>
</evidence>
<dbReference type="InterPro" id="IPR020993">
    <property type="entry name" value="Centromere_CenpK"/>
</dbReference>
<reference evidence="10" key="1">
    <citation type="journal article" date="2023" name="Mol. Phylogenet. Evol.">
        <title>Genome-scale phylogeny and comparative genomics of the fungal order Sordariales.</title>
        <authorList>
            <person name="Hensen N."/>
            <person name="Bonometti L."/>
            <person name="Westerberg I."/>
            <person name="Brannstrom I.O."/>
            <person name="Guillou S."/>
            <person name="Cros-Aarteil S."/>
            <person name="Calhoun S."/>
            <person name="Haridas S."/>
            <person name="Kuo A."/>
            <person name="Mondo S."/>
            <person name="Pangilinan J."/>
            <person name="Riley R."/>
            <person name="LaButti K."/>
            <person name="Andreopoulos B."/>
            <person name="Lipzen A."/>
            <person name="Chen C."/>
            <person name="Yan M."/>
            <person name="Daum C."/>
            <person name="Ng V."/>
            <person name="Clum A."/>
            <person name="Steindorff A."/>
            <person name="Ohm R.A."/>
            <person name="Martin F."/>
            <person name="Silar P."/>
            <person name="Natvig D.O."/>
            <person name="Lalanne C."/>
            <person name="Gautier V."/>
            <person name="Ament-Velasquez S.L."/>
            <person name="Kruys A."/>
            <person name="Hutchinson M.I."/>
            <person name="Powell A.J."/>
            <person name="Barry K."/>
            <person name="Miller A.N."/>
            <person name="Grigoriev I.V."/>
            <person name="Debuchy R."/>
            <person name="Gladieux P."/>
            <person name="Hiltunen Thoren M."/>
            <person name="Johannesson H."/>
        </authorList>
    </citation>
    <scope>NUCLEOTIDE SEQUENCE</scope>
    <source>
        <strain evidence="10">PSN309</strain>
    </source>
</reference>
<comment type="caution">
    <text evidence="10">The sequence shown here is derived from an EMBL/GenBank/DDBJ whole genome shotgun (WGS) entry which is preliminary data.</text>
</comment>
<dbReference type="Pfam" id="PF11802">
    <property type="entry name" value="CENP-K"/>
    <property type="match status" value="1"/>
</dbReference>
<dbReference type="PANTHER" id="PTHR14401">
    <property type="entry name" value="CENTROMERE PROTEIN K"/>
    <property type="match status" value="1"/>
</dbReference>
<feature type="region of interest" description="Disordered" evidence="9">
    <location>
        <begin position="223"/>
        <end position="271"/>
    </location>
</feature>
<keyword evidence="7" id="KW-0137">Centromere</keyword>
<organism evidence="10 11">
    <name type="scientific">Podospora australis</name>
    <dbReference type="NCBI Taxonomy" id="1536484"/>
    <lineage>
        <taxon>Eukaryota</taxon>
        <taxon>Fungi</taxon>
        <taxon>Dikarya</taxon>
        <taxon>Ascomycota</taxon>
        <taxon>Pezizomycotina</taxon>
        <taxon>Sordariomycetes</taxon>
        <taxon>Sordariomycetidae</taxon>
        <taxon>Sordariales</taxon>
        <taxon>Podosporaceae</taxon>
        <taxon>Podospora</taxon>
    </lineage>
</organism>
<evidence type="ECO:0000256" key="8">
    <source>
        <dbReference type="SAM" id="Coils"/>
    </source>
</evidence>
<evidence type="ECO:0000256" key="6">
    <source>
        <dbReference type="ARBA" id="ARBA00023242"/>
    </source>
</evidence>
<dbReference type="GO" id="GO:0005634">
    <property type="term" value="C:nucleus"/>
    <property type="evidence" value="ECO:0007669"/>
    <property type="project" value="UniProtKB-SubCell"/>
</dbReference>
<evidence type="ECO:0000256" key="7">
    <source>
        <dbReference type="ARBA" id="ARBA00023328"/>
    </source>
</evidence>
<keyword evidence="11" id="KW-1185">Reference proteome</keyword>
<feature type="coiled-coil region" evidence="8">
    <location>
        <begin position="16"/>
        <end position="43"/>
    </location>
</feature>
<protein>
    <submittedName>
        <fullName evidence="10">Uncharacterized protein</fullName>
    </submittedName>
</protein>
<feature type="compositionally biased region" description="Basic and acidic residues" evidence="9">
    <location>
        <begin position="230"/>
        <end position="245"/>
    </location>
</feature>
<keyword evidence="4" id="KW-0158">Chromosome</keyword>
<evidence type="ECO:0000256" key="1">
    <source>
        <dbReference type="ARBA" id="ARBA00004123"/>
    </source>
</evidence>
<name>A0AAN7AJ41_9PEZI</name>
<dbReference type="Proteomes" id="UP001302126">
    <property type="component" value="Unassembled WGS sequence"/>
</dbReference>
<comment type="subcellular location">
    <subcellularLocation>
        <location evidence="2">Chromosome</location>
        <location evidence="2">Centromere</location>
    </subcellularLocation>
    <subcellularLocation>
        <location evidence="1">Nucleus</location>
    </subcellularLocation>
</comment>
<dbReference type="AlphaFoldDB" id="A0AAN7AJ41"/>
<evidence type="ECO:0000256" key="3">
    <source>
        <dbReference type="ARBA" id="ARBA00005795"/>
    </source>
</evidence>
<dbReference type="EMBL" id="MU864387">
    <property type="protein sequence ID" value="KAK4188544.1"/>
    <property type="molecule type" value="Genomic_DNA"/>
</dbReference>
<dbReference type="GO" id="GO:0051382">
    <property type="term" value="P:kinetochore assembly"/>
    <property type="evidence" value="ECO:0007669"/>
    <property type="project" value="InterPro"/>
</dbReference>
<dbReference type="GO" id="GO:0000775">
    <property type="term" value="C:chromosome, centromeric region"/>
    <property type="evidence" value="ECO:0007669"/>
    <property type="project" value="UniProtKB-SubCell"/>
</dbReference>
<reference evidence="10" key="2">
    <citation type="submission" date="2023-05" db="EMBL/GenBank/DDBJ databases">
        <authorList>
            <consortium name="Lawrence Berkeley National Laboratory"/>
            <person name="Steindorff A."/>
            <person name="Hensen N."/>
            <person name="Bonometti L."/>
            <person name="Westerberg I."/>
            <person name="Brannstrom I.O."/>
            <person name="Guillou S."/>
            <person name="Cros-Aarteil S."/>
            <person name="Calhoun S."/>
            <person name="Haridas S."/>
            <person name="Kuo A."/>
            <person name="Mondo S."/>
            <person name="Pangilinan J."/>
            <person name="Riley R."/>
            <person name="Labutti K."/>
            <person name="Andreopoulos B."/>
            <person name="Lipzen A."/>
            <person name="Chen C."/>
            <person name="Yanf M."/>
            <person name="Daum C."/>
            <person name="Ng V."/>
            <person name="Clum A."/>
            <person name="Ohm R."/>
            <person name="Martin F."/>
            <person name="Silar P."/>
            <person name="Natvig D."/>
            <person name="Lalanne C."/>
            <person name="Gautier V."/>
            <person name="Ament-Velasquez S.L."/>
            <person name="Kruys A."/>
            <person name="Hutchinson M.I."/>
            <person name="Powell A.J."/>
            <person name="Barry K."/>
            <person name="Miller A.N."/>
            <person name="Grigoriev I.V."/>
            <person name="Debuchy R."/>
            <person name="Gladieux P."/>
            <person name="Thoren M.H."/>
            <person name="Johannesson H."/>
        </authorList>
    </citation>
    <scope>NUCLEOTIDE SEQUENCE</scope>
    <source>
        <strain evidence="10">PSN309</strain>
    </source>
</reference>
<keyword evidence="6" id="KW-0539">Nucleus</keyword>
<gene>
    <name evidence="10" type="ORF">QBC35DRAFT_496170</name>
</gene>
<keyword evidence="5 8" id="KW-0175">Coiled coil</keyword>
<evidence type="ECO:0000256" key="9">
    <source>
        <dbReference type="SAM" id="MobiDB-lite"/>
    </source>
</evidence>
<evidence type="ECO:0000313" key="10">
    <source>
        <dbReference type="EMBL" id="KAK4188544.1"/>
    </source>
</evidence>
<dbReference type="GO" id="GO:0000070">
    <property type="term" value="P:mitotic sister chromatid segregation"/>
    <property type="evidence" value="ECO:0007669"/>
    <property type="project" value="TreeGrafter"/>
</dbReference>
<evidence type="ECO:0000313" key="11">
    <source>
        <dbReference type="Proteomes" id="UP001302126"/>
    </source>
</evidence>
<proteinExistence type="inferred from homology"/>
<feature type="coiled-coil region" evidence="8">
    <location>
        <begin position="112"/>
        <end position="183"/>
    </location>
</feature>
<sequence length="336" mass="38141">MDMEIDYGEPATRSYEADVERTIRELKKRKNELEEALNQLSASSSSRTCVPDSELTAKDTLEIMAKAYQTVAESEPYLPTPGSILPALLAMRSTQKTIEESTEYLDSQASTLEQVERKVEVQRGELREQQALREALEKRVKSLRAGLENRQEKTQDQLARERIAELKQEKKQWDQQTSSLMKELDWFIQEHLGPMLAAEELGGPVVGQLTDIDPYDLSAGFSAQGKLKKAKDQPDIDKRQRRIDDIWGPQDQDGQPSGKRKRERDETSAATEEMRNLTEKLMNKLVEAGGDTSAAYVKISRESAAVRFLVRSKVAVFHPKDAQRLRLVDFGRDLDD</sequence>
<comment type="similarity">
    <text evidence="3">Belongs to the CENP-K/MCM22 family.</text>
</comment>
<evidence type="ECO:0000256" key="4">
    <source>
        <dbReference type="ARBA" id="ARBA00022454"/>
    </source>
</evidence>
<accession>A0AAN7AJ41</accession>
<dbReference type="PANTHER" id="PTHR14401:SF6">
    <property type="entry name" value="CENTROMERE PROTEIN K"/>
    <property type="match status" value="1"/>
</dbReference>
<evidence type="ECO:0000256" key="2">
    <source>
        <dbReference type="ARBA" id="ARBA00004584"/>
    </source>
</evidence>